<dbReference type="PANTHER" id="PTHR47143:SF1">
    <property type="entry name" value="ION_TRANS DOMAIN-CONTAINING PROTEIN"/>
    <property type="match status" value="1"/>
</dbReference>
<keyword evidence="4" id="KW-0677">Repeat</keyword>
<keyword evidence="15" id="KW-1185">Reference proteome</keyword>
<dbReference type="AlphaFoldDB" id="A0A8J2JDZ5"/>
<keyword evidence="9" id="KW-0325">Glycoprotein</keyword>
<protein>
    <recommendedName>
        <fullName evidence="13">Ion transport domain-containing protein</fullName>
    </recommendedName>
</protein>
<feature type="transmembrane region" description="Helical" evidence="12">
    <location>
        <begin position="333"/>
        <end position="351"/>
    </location>
</feature>
<evidence type="ECO:0000259" key="13">
    <source>
        <dbReference type="Pfam" id="PF00520"/>
    </source>
</evidence>
<dbReference type="InterPro" id="IPR002110">
    <property type="entry name" value="Ankyrin_rpt"/>
</dbReference>
<evidence type="ECO:0000256" key="10">
    <source>
        <dbReference type="ARBA" id="ARBA00023303"/>
    </source>
</evidence>
<dbReference type="InterPro" id="IPR052076">
    <property type="entry name" value="TRP_cation_channel"/>
</dbReference>
<keyword evidence="5 12" id="KW-1133">Transmembrane helix</keyword>
<evidence type="ECO:0000256" key="2">
    <source>
        <dbReference type="ARBA" id="ARBA00022448"/>
    </source>
</evidence>
<evidence type="ECO:0000256" key="6">
    <source>
        <dbReference type="ARBA" id="ARBA00023043"/>
    </source>
</evidence>
<feature type="transmembrane region" description="Helical" evidence="12">
    <location>
        <begin position="303"/>
        <end position="321"/>
    </location>
</feature>
<evidence type="ECO:0000313" key="14">
    <source>
        <dbReference type="EMBL" id="CAG7716067.1"/>
    </source>
</evidence>
<feature type="transmembrane region" description="Helical" evidence="12">
    <location>
        <begin position="371"/>
        <end position="390"/>
    </location>
</feature>
<dbReference type="OrthoDB" id="7464126at2759"/>
<dbReference type="SMART" id="SM00248">
    <property type="entry name" value="ANK"/>
    <property type="match status" value="3"/>
</dbReference>
<evidence type="ECO:0000256" key="11">
    <source>
        <dbReference type="PROSITE-ProRule" id="PRU00023"/>
    </source>
</evidence>
<feature type="repeat" description="ANK" evidence="11">
    <location>
        <begin position="98"/>
        <end position="130"/>
    </location>
</feature>
<evidence type="ECO:0000256" key="12">
    <source>
        <dbReference type="SAM" id="Phobius"/>
    </source>
</evidence>
<dbReference type="PROSITE" id="PS50088">
    <property type="entry name" value="ANK_REPEAT"/>
    <property type="match status" value="1"/>
</dbReference>
<keyword evidence="6 11" id="KW-0040">ANK repeat</keyword>
<dbReference type="InterPro" id="IPR005821">
    <property type="entry name" value="Ion_trans_dom"/>
</dbReference>
<dbReference type="Proteomes" id="UP000708208">
    <property type="component" value="Unassembled WGS sequence"/>
</dbReference>
<sequence length="629" mass="70965">MDKDKLIQLRLRDPSIPSSNDGKGIALLQAAKEKDPEQIDFLLSNGANPNFQDEDGNSALHLSLTLTCSCDFCTENAESCCAVLLNSSHINVDIQNNQGLTALHLAAQYQLERSLLDLIRKGADFYTCSNDGVEAIKVIACRTPDVMCNILDNCVIIQNEHPRSVDCIVNIDFRPISLTKTICMGDNHERPLVGNELTFLQYLLLSCQDSREKIFLHPVTGIFLDLKWHYSRYQIYGMITISLMWLLFYTSYVISVYLISCPCQLFIRGQPSRSSSSSVQNASQNENQTEETQKCLQASKFDIAFFIVFALTIVKTLYICGEVIGYRKLTKLNVAKILILLMALATFYPTFSGQNTIPGPQYELAAMTVFFAWASSLSLLGKFPTVGLYLEMFGHVLHRFWTILPTFLFLFVAFAISFCILFPRAQAYSMFPFAVLKVLVMMVGEMEYEDTFYNKDNNEHPFGPISGHILYATFVIVVAIVLMNLLVGLTVTDIQNLEKEAHVTRISRQVAEMHHLESIIYSTRIPSFVGGVVQRFCSVTLNLEQGDCQRPLFSFRINDMKDKTVPESLKTAMLPLVMRLHNERQSKICKKKSHYDVVTNCHSESSHGNLPAVQMIESTTVLNKRVILS</sequence>
<feature type="transmembrane region" description="Helical" evidence="12">
    <location>
        <begin position="235"/>
        <end position="259"/>
    </location>
</feature>
<proteinExistence type="predicted"/>
<comment type="caution">
    <text evidence="14">The sequence shown here is derived from an EMBL/GenBank/DDBJ whole genome shotgun (WGS) entry which is preliminary data.</text>
</comment>
<keyword evidence="8 12" id="KW-0472">Membrane</keyword>
<keyword evidence="7" id="KW-0406">Ion transport</keyword>
<gene>
    <name evidence="14" type="ORF">AFUS01_LOCUS5597</name>
</gene>
<evidence type="ECO:0000256" key="1">
    <source>
        <dbReference type="ARBA" id="ARBA00004141"/>
    </source>
</evidence>
<name>A0A8J2JDZ5_9HEXA</name>
<evidence type="ECO:0000256" key="5">
    <source>
        <dbReference type="ARBA" id="ARBA00022989"/>
    </source>
</evidence>
<dbReference type="EMBL" id="CAJVCH010035669">
    <property type="protein sequence ID" value="CAG7716067.1"/>
    <property type="molecule type" value="Genomic_DNA"/>
</dbReference>
<evidence type="ECO:0000256" key="7">
    <source>
        <dbReference type="ARBA" id="ARBA00023065"/>
    </source>
</evidence>
<dbReference type="PANTHER" id="PTHR47143">
    <property type="entry name" value="TRANSIENT RECEPTOR POTENTIAL CATION CHANNEL PROTEIN PAINLESS"/>
    <property type="match status" value="1"/>
</dbReference>
<evidence type="ECO:0000256" key="4">
    <source>
        <dbReference type="ARBA" id="ARBA00022737"/>
    </source>
</evidence>
<comment type="subcellular location">
    <subcellularLocation>
        <location evidence="1">Membrane</location>
        <topology evidence="1">Multi-pass membrane protein</topology>
    </subcellularLocation>
</comment>
<keyword evidence="3 12" id="KW-0812">Transmembrane</keyword>
<organism evidence="14 15">
    <name type="scientific">Allacma fusca</name>
    <dbReference type="NCBI Taxonomy" id="39272"/>
    <lineage>
        <taxon>Eukaryota</taxon>
        <taxon>Metazoa</taxon>
        <taxon>Ecdysozoa</taxon>
        <taxon>Arthropoda</taxon>
        <taxon>Hexapoda</taxon>
        <taxon>Collembola</taxon>
        <taxon>Symphypleona</taxon>
        <taxon>Sminthuridae</taxon>
        <taxon>Allacma</taxon>
    </lineage>
</organism>
<evidence type="ECO:0000256" key="9">
    <source>
        <dbReference type="ARBA" id="ARBA00023180"/>
    </source>
</evidence>
<dbReference type="GO" id="GO:0034703">
    <property type="term" value="C:cation channel complex"/>
    <property type="evidence" value="ECO:0007669"/>
    <property type="project" value="UniProtKB-ARBA"/>
</dbReference>
<feature type="domain" description="Ion transport" evidence="13">
    <location>
        <begin position="290"/>
        <end position="501"/>
    </location>
</feature>
<reference evidence="14" key="1">
    <citation type="submission" date="2021-06" db="EMBL/GenBank/DDBJ databases">
        <authorList>
            <person name="Hodson N. C."/>
            <person name="Mongue J. A."/>
            <person name="Jaron S. K."/>
        </authorList>
    </citation>
    <scope>NUCLEOTIDE SEQUENCE</scope>
</reference>
<feature type="transmembrane region" description="Helical" evidence="12">
    <location>
        <begin position="402"/>
        <end position="423"/>
    </location>
</feature>
<accession>A0A8J2JDZ5</accession>
<evidence type="ECO:0000256" key="3">
    <source>
        <dbReference type="ARBA" id="ARBA00022692"/>
    </source>
</evidence>
<dbReference type="PROSITE" id="PS50297">
    <property type="entry name" value="ANK_REP_REGION"/>
    <property type="match status" value="1"/>
</dbReference>
<feature type="transmembrane region" description="Helical" evidence="12">
    <location>
        <begin position="469"/>
        <end position="491"/>
    </location>
</feature>
<dbReference type="Pfam" id="PF12796">
    <property type="entry name" value="Ank_2"/>
    <property type="match status" value="1"/>
</dbReference>
<keyword evidence="2" id="KW-0813">Transport</keyword>
<evidence type="ECO:0000256" key="8">
    <source>
        <dbReference type="ARBA" id="ARBA00023136"/>
    </source>
</evidence>
<keyword evidence="10" id="KW-0407">Ion channel</keyword>
<dbReference type="GO" id="GO:0005216">
    <property type="term" value="F:monoatomic ion channel activity"/>
    <property type="evidence" value="ECO:0007669"/>
    <property type="project" value="InterPro"/>
</dbReference>
<evidence type="ECO:0000313" key="15">
    <source>
        <dbReference type="Proteomes" id="UP000708208"/>
    </source>
</evidence>
<dbReference type="Pfam" id="PF00520">
    <property type="entry name" value="Ion_trans"/>
    <property type="match status" value="1"/>
</dbReference>